<dbReference type="Gene3D" id="3.40.50.150">
    <property type="entry name" value="Vaccinia Virus protein VP39"/>
    <property type="match status" value="1"/>
</dbReference>
<dbReference type="GO" id="GO:0032259">
    <property type="term" value="P:methylation"/>
    <property type="evidence" value="ECO:0007669"/>
    <property type="project" value="UniProtKB-KW"/>
</dbReference>
<dbReference type="RefSeq" id="WP_021390173.1">
    <property type="nucleotide sequence ID" value="NZ_BBYB01000071.1"/>
</dbReference>
<dbReference type="AlphaFoldDB" id="A0A069A6L1"/>
<dbReference type="InterPro" id="IPR029063">
    <property type="entry name" value="SAM-dependent_MTases_sf"/>
</dbReference>
<keyword evidence="3" id="KW-0680">Restriction system</keyword>
<dbReference type="REBASE" id="89887">
    <property type="entry name" value="M.Pdi6602ORF250005P"/>
</dbReference>
<name>A0A069A6L1_CLODI</name>
<evidence type="ECO:0000313" key="7">
    <source>
        <dbReference type="EMBL" id="CDS87376.1"/>
    </source>
</evidence>
<dbReference type="InterPro" id="IPR002941">
    <property type="entry name" value="DNA_methylase_N4/N6"/>
</dbReference>
<evidence type="ECO:0000313" key="6">
    <source>
        <dbReference type="EMBL" id="CDS84030.1"/>
    </source>
</evidence>
<dbReference type="GO" id="GO:0008170">
    <property type="term" value="F:N-methyltransferase activity"/>
    <property type="evidence" value="ECO:0007669"/>
    <property type="project" value="InterPro"/>
</dbReference>
<dbReference type="EMBL" id="LK932360">
    <property type="protein sequence ID" value="CDS84030.1"/>
    <property type="molecule type" value="Genomic_DNA"/>
</dbReference>
<reference evidence="6" key="1">
    <citation type="submission" date="2014-07" db="EMBL/GenBank/DDBJ databases">
        <authorList>
            <person name="Monot Marc"/>
        </authorList>
    </citation>
    <scope>NUCLEOTIDE SEQUENCE</scope>
    <source>
        <strain evidence="8">7032989</strain>
        <strain evidence="6">7032994</strain>
    </source>
</reference>
<accession>A0A069A6L1</accession>
<dbReference type="EMBL" id="LK932516">
    <property type="protein sequence ID" value="CDS87376.1"/>
    <property type="molecule type" value="Genomic_DNA"/>
</dbReference>
<dbReference type="GO" id="GO:0003677">
    <property type="term" value="F:DNA binding"/>
    <property type="evidence" value="ECO:0007669"/>
    <property type="project" value="InterPro"/>
</dbReference>
<feature type="domain" description="DNA methylase N-4/N-6" evidence="5">
    <location>
        <begin position="26"/>
        <end position="237"/>
    </location>
</feature>
<dbReference type="Pfam" id="PF01555">
    <property type="entry name" value="N6_N4_Mtase"/>
    <property type="match status" value="1"/>
</dbReference>
<evidence type="ECO:0000256" key="4">
    <source>
        <dbReference type="RuleBase" id="RU362026"/>
    </source>
</evidence>
<dbReference type="EC" id="2.1.1.-" evidence="4"/>
<keyword evidence="2" id="KW-0808">Transferase</keyword>
<keyword evidence="1 6" id="KW-0489">Methyltransferase</keyword>
<dbReference type="PRINTS" id="PR00508">
    <property type="entry name" value="S21N4MTFRASE"/>
</dbReference>
<evidence type="ECO:0000256" key="2">
    <source>
        <dbReference type="ARBA" id="ARBA00022679"/>
    </source>
</evidence>
<proteinExistence type="inferred from homology"/>
<dbReference type="GO" id="GO:0009307">
    <property type="term" value="P:DNA restriction-modification system"/>
    <property type="evidence" value="ECO:0007669"/>
    <property type="project" value="UniProtKB-KW"/>
</dbReference>
<dbReference type="REBASE" id="89930">
    <property type="entry name" value="M.Pdi6600ORF1200005P"/>
</dbReference>
<dbReference type="REBASE" id="89920">
    <property type="entry name" value="M.Pdi6601ORF620005P"/>
</dbReference>
<evidence type="ECO:0000259" key="5">
    <source>
        <dbReference type="Pfam" id="PF01555"/>
    </source>
</evidence>
<dbReference type="SUPFAM" id="SSF53335">
    <property type="entry name" value="S-adenosyl-L-methionine-dependent methyltransferases"/>
    <property type="match status" value="1"/>
</dbReference>
<dbReference type="EMBL" id="LK932762">
    <property type="protein sequence ID" value="CDS92790.1"/>
    <property type="molecule type" value="Genomic_DNA"/>
</dbReference>
<organism evidence="6">
    <name type="scientific">Clostridioides difficile</name>
    <name type="common">Peptoclostridium difficile</name>
    <dbReference type="NCBI Taxonomy" id="1496"/>
    <lineage>
        <taxon>Bacteria</taxon>
        <taxon>Bacillati</taxon>
        <taxon>Bacillota</taxon>
        <taxon>Clostridia</taxon>
        <taxon>Peptostreptococcales</taxon>
        <taxon>Peptostreptococcaceae</taxon>
        <taxon>Clostridioides</taxon>
    </lineage>
</organism>
<protein>
    <recommendedName>
        <fullName evidence="4">Methyltransferase</fullName>
        <ecNumber evidence="4">2.1.1.-</ecNumber>
    </recommendedName>
</protein>
<evidence type="ECO:0000313" key="8">
    <source>
        <dbReference type="EMBL" id="CDS92790.1"/>
    </source>
</evidence>
<evidence type="ECO:0000256" key="1">
    <source>
        <dbReference type="ARBA" id="ARBA00022603"/>
    </source>
</evidence>
<comment type="similarity">
    <text evidence="4">Belongs to the N(4)/N(6)-methyltransferase family.</text>
</comment>
<gene>
    <name evidence="8" type="ORF">BN1095_1200005</name>
    <name evidence="7" type="ORF">BN1096_620005</name>
    <name evidence="6" type="ORF">BN1097_250005</name>
</gene>
<sequence>MLDIQKYQLFNGECIELMETIKDKSVDLILCDLPYGMTNCKWDSIINLEEMWKQYNRIIKNSGAIVLFSAQPFTTKLIYSNIKNYKYSWYWIKNIKTGFAFCKYQPLRCVEDINVFYKKTPLYVPQGLKKLDKPIKKTRKDGERENIYHGGLTDKEYIQEYTNYPNHVLHFNKEANCIHPTQKPIKLLEYLIKTYTRENEIVLDNCFGSGATGVACANTGRKFIGIELDDTYFKQGKNRIERAYKNNL</sequence>
<dbReference type="InterPro" id="IPR001091">
    <property type="entry name" value="RM_Methyltransferase"/>
</dbReference>
<evidence type="ECO:0000256" key="3">
    <source>
        <dbReference type="ARBA" id="ARBA00022747"/>
    </source>
</evidence>